<evidence type="ECO:0000313" key="2">
    <source>
        <dbReference type="Proteomes" id="UP001234178"/>
    </source>
</evidence>
<comment type="caution">
    <text evidence="1">The sequence shown here is derived from an EMBL/GenBank/DDBJ whole genome shotgun (WGS) entry which is preliminary data.</text>
</comment>
<name>A0ABQ9Z3H8_9CRUS</name>
<dbReference type="EMBL" id="JAOYFB010000002">
    <property type="protein sequence ID" value="KAK4007447.1"/>
    <property type="molecule type" value="Genomic_DNA"/>
</dbReference>
<reference evidence="1 2" key="1">
    <citation type="journal article" date="2023" name="Nucleic Acids Res.">
        <title>The hologenome of Daphnia magna reveals possible DNA methylation and microbiome-mediated evolution of the host genome.</title>
        <authorList>
            <person name="Chaturvedi A."/>
            <person name="Li X."/>
            <person name="Dhandapani V."/>
            <person name="Marshall H."/>
            <person name="Kissane S."/>
            <person name="Cuenca-Cambronero M."/>
            <person name="Asole G."/>
            <person name="Calvet F."/>
            <person name="Ruiz-Romero M."/>
            <person name="Marangio P."/>
            <person name="Guigo R."/>
            <person name="Rago D."/>
            <person name="Mirbahai L."/>
            <person name="Eastwood N."/>
            <person name="Colbourne J.K."/>
            <person name="Zhou J."/>
            <person name="Mallon E."/>
            <person name="Orsini L."/>
        </authorList>
    </citation>
    <scope>NUCLEOTIDE SEQUENCE [LARGE SCALE GENOMIC DNA]</scope>
    <source>
        <strain evidence="1">LRV0_1</strain>
    </source>
</reference>
<proteinExistence type="predicted"/>
<organism evidence="1 2">
    <name type="scientific">Daphnia magna</name>
    <dbReference type="NCBI Taxonomy" id="35525"/>
    <lineage>
        <taxon>Eukaryota</taxon>
        <taxon>Metazoa</taxon>
        <taxon>Ecdysozoa</taxon>
        <taxon>Arthropoda</taxon>
        <taxon>Crustacea</taxon>
        <taxon>Branchiopoda</taxon>
        <taxon>Diplostraca</taxon>
        <taxon>Cladocera</taxon>
        <taxon>Anomopoda</taxon>
        <taxon>Daphniidae</taxon>
        <taxon>Daphnia</taxon>
    </lineage>
</organism>
<protein>
    <submittedName>
        <fullName evidence="1">Uncharacterized protein</fullName>
    </submittedName>
</protein>
<sequence length="74" mass="8304">MSQWHDFTSLGHGMNQLIGPRWKLSATKYASKSNLQHHGLVTSRAKAICSILDASWQQWIFNNDAVVSSALEAY</sequence>
<evidence type="ECO:0000313" key="1">
    <source>
        <dbReference type="EMBL" id="KAK4007447.1"/>
    </source>
</evidence>
<dbReference type="Proteomes" id="UP001234178">
    <property type="component" value="Unassembled WGS sequence"/>
</dbReference>
<accession>A0ABQ9Z3H8</accession>
<gene>
    <name evidence="1" type="ORF">OUZ56_012604</name>
</gene>
<keyword evidence="2" id="KW-1185">Reference proteome</keyword>